<gene>
    <name evidence="1" type="ORF">D8674_023312</name>
</gene>
<evidence type="ECO:0000313" key="1">
    <source>
        <dbReference type="EMBL" id="KAB2616724.1"/>
    </source>
</evidence>
<comment type="caution">
    <text evidence="1">The sequence shown here is derived from an EMBL/GenBank/DDBJ whole genome shotgun (WGS) entry which is preliminary data.</text>
</comment>
<name>A0A5N5H0Z1_9ROSA</name>
<reference evidence="1 2" key="1">
    <citation type="submission" date="2019-09" db="EMBL/GenBank/DDBJ databases">
        <authorList>
            <person name="Ou C."/>
        </authorList>
    </citation>
    <scope>NUCLEOTIDE SEQUENCE [LARGE SCALE GENOMIC DNA]</scope>
    <source>
        <strain evidence="1">S2</strain>
        <tissue evidence="1">Leaf</tissue>
    </source>
</reference>
<sequence length="153" mass="16973">MLDPVDVDIADSEFLTNQSDPDDSSDSDIDNYCLAFTCKNRLFGRQKPLHVVLGAGVCTVCHTDDSAALYDNLEDSVDSIAEKALIVIKKQYAVLDETVLQKLRKKVISNKNRKQPKLFACLTIFEVLLDSSSSYSRYSSYSVLAGFVPSGFF</sequence>
<organism evidence="1 2">
    <name type="scientific">Pyrus ussuriensis x Pyrus communis</name>
    <dbReference type="NCBI Taxonomy" id="2448454"/>
    <lineage>
        <taxon>Eukaryota</taxon>
        <taxon>Viridiplantae</taxon>
        <taxon>Streptophyta</taxon>
        <taxon>Embryophyta</taxon>
        <taxon>Tracheophyta</taxon>
        <taxon>Spermatophyta</taxon>
        <taxon>Magnoliopsida</taxon>
        <taxon>eudicotyledons</taxon>
        <taxon>Gunneridae</taxon>
        <taxon>Pentapetalae</taxon>
        <taxon>rosids</taxon>
        <taxon>fabids</taxon>
        <taxon>Rosales</taxon>
        <taxon>Rosaceae</taxon>
        <taxon>Amygdaloideae</taxon>
        <taxon>Maleae</taxon>
        <taxon>Pyrus</taxon>
    </lineage>
</organism>
<evidence type="ECO:0000313" key="2">
    <source>
        <dbReference type="Proteomes" id="UP000327157"/>
    </source>
</evidence>
<protein>
    <submittedName>
        <fullName evidence="1">Reticulon-like protein B4</fullName>
    </submittedName>
</protein>
<reference evidence="1 2" key="3">
    <citation type="submission" date="2019-11" db="EMBL/GenBank/DDBJ databases">
        <title>A de novo genome assembly of a pear dwarfing rootstock.</title>
        <authorList>
            <person name="Wang F."/>
            <person name="Wang J."/>
            <person name="Li S."/>
            <person name="Zhang Y."/>
            <person name="Fang M."/>
            <person name="Ma L."/>
            <person name="Zhao Y."/>
            <person name="Jiang S."/>
        </authorList>
    </citation>
    <scope>NUCLEOTIDE SEQUENCE [LARGE SCALE GENOMIC DNA]</scope>
    <source>
        <strain evidence="1">S2</strain>
        <tissue evidence="1">Leaf</tissue>
    </source>
</reference>
<accession>A0A5N5H0Z1</accession>
<keyword evidence="2" id="KW-1185">Reference proteome</keyword>
<dbReference type="OrthoDB" id="567788at2759"/>
<reference evidence="2" key="2">
    <citation type="submission" date="2019-10" db="EMBL/GenBank/DDBJ databases">
        <title>A de novo genome assembly of a pear dwarfing rootstock.</title>
        <authorList>
            <person name="Wang F."/>
            <person name="Wang J."/>
            <person name="Li S."/>
            <person name="Zhang Y."/>
            <person name="Fang M."/>
            <person name="Ma L."/>
            <person name="Zhao Y."/>
            <person name="Jiang S."/>
        </authorList>
    </citation>
    <scope>NUCLEOTIDE SEQUENCE [LARGE SCALE GENOMIC DNA]</scope>
</reference>
<dbReference type="AlphaFoldDB" id="A0A5N5H0Z1"/>
<proteinExistence type="predicted"/>
<dbReference type="Proteomes" id="UP000327157">
    <property type="component" value="Chromosome 3"/>
</dbReference>
<dbReference type="EMBL" id="SMOL01000402">
    <property type="protein sequence ID" value="KAB2616724.1"/>
    <property type="molecule type" value="Genomic_DNA"/>
</dbReference>